<dbReference type="EMBL" id="NBNE01003799">
    <property type="protein sequence ID" value="OWZ06836.1"/>
    <property type="molecule type" value="Genomic_DNA"/>
</dbReference>
<gene>
    <name evidence="1" type="ORF">PHMEG_00020857</name>
</gene>
<dbReference type="Gene3D" id="3.30.420.10">
    <property type="entry name" value="Ribonuclease H-like superfamily/Ribonuclease H"/>
    <property type="match status" value="1"/>
</dbReference>
<dbReference type="InterPro" id="IPR039537">
    <property type="entry name" value="Retrotran_Ty1/copia-like"/>
</dbReference>
<organism evidence="1 2">
    <name type="scientific">Phytophthora megakarya</name>
    <dbReference type="NCBI Taxonomy" id="4795"/>
    <lineage>
        <taxon>Eukaryota</taxon>
        <taxon>Sar</taxon>
        <taxon>Stramenopiles</taxon>
        <taxon>Oomycota</taxon>
        <taxon>Peronosporomycetes</taxon>
        <taxon>Peronosporales</taxon>
        <taxon>Peronosporaceae</taxon>
        <taxon>Phytophthora</taxon>
    </lineage>
</organism>
<dbReference type="InterPro" id="IPR036397">
    <property type="entry name" value="RNaseH_sf"/>
</dbReference>
<name>A0A225VMU4_9STRA</name>
<dbReference type="AlphaFoldDB" id="A0A225VMU4"/>
<dbReference type="OrthoDB" id="118349at2759"/>
<accession>A0A225VMU4</accession>
<dbReference type="PANTHER" id="PTHR42648">
    <property type="entry name" value="TRANSPOSASE, PUTATIVE-RELATED"/>
    <property type="match status" value="1"/>
</dbReference>
<dbReference type="Proteomes" id="UP000198211">
    <property type="component" value="Unassembled WGS sequence"/>
</dbReference>
<sequence>MKLMMCCDVSYGSKWGSNLLSAYYLAKQGYRHFQSKSGDFLFFIGENFKLGHVGKERLIRTISNQKIEGLPTIPYSELRKVAFFCKTCAQTKSRRMSYRNKVGNNATEPLHTLRTDSTGKLKVNGLYESFGHLYALAVVDDATAYKWYIVVKSLKEVSGKNRTLLKNLAVQFLSFKVRRLRTDGGTDFPE</sequence>
<evidence type="ECO:0000313" key="1">
    <source>
        <dbReference type="EMBL" id="OWZ06836.1"/>
    </source>
</evidence>
<comment type="caution">
    <text evidence="1">The sequence shown here is derived from an EMBL/GenBank/DDBJ whole genome shotgun (WGS) entry which is preliminary data.</text>
</comment>
<proteinExistence type="predicted"/>
<protein>
    <recommendedName>
        <fullName evidence="3">Integrase catalytic domain-containing protein</fullName>
    </recommendedName>
</protein>
<keyword evidence="2" id="KW-1185">Reference proteome</keyword>
<dbReference type="GO" id="GO:0003676">
    <property type="term" value="F:nucleic acid binding"/>
    <property type="evidence" value="ECO:0007669"/>
    <property type="project" value="InterPro"/>
</dbReference>
<evidence type="ECO:0000313" key="2">
    <source>
        <dbReference type="Proteomes" id="UP000198211"/>
    </source>
</evidence>
<reference evidence="2" key="1">
    <citation type="submission" date="2017-03" db="EMBL/GenBank/DDBJ databases">
        <title>Phytopthora megakarya and P. palmivora, two closely related causual agents of cacao black pod achieved similar genome size and gene model numbers by different mechanisms.</title>
        <authorList>
            <person name="Ali S."/>
            <person name="Shao J."/>
            <person name="Larry D.J."/>
            <person name="Kronmiller B."/>
            <person name="Shen D."/>
            <person name="Strem M.D."/>
            <person name="Melnick R.L."/>
            <person name="Guiltinan M.J."/>
            <person name="Tyler B.M."/>
            <person name="Meinhardt L.W."/>
            <person name="Bailey B.A."/>
        </authorList>
    </citation>
    <scope>NUCLEOTIDE SEQUENCE [LARGE SCALE GENOMIC DNA]</scope>
    <source>
        <strain evidence="2">zdho120</strain>
    </source>
</reference>
<evidence type="ECO:0008006" key="3">
    <source>
        <dbReference type="Google" id="ProtNLM"/>
    </source>
</evidence>
<dbReference type="PANTHER" id="PTHR42648:SF28">
    <property type="entry name" value="TRANSPOSON-ENCODED PROTEIN WITH RIBONUCLEASE H-LIKE AND RETROVIRUS ZINC FINGER-LIKE DOMAINS"/>
    <property type="match status" value="1"/>
</dbReference>